<dbReference type="Proteomes" id="UP000441399">
    <property type="component" value="Unassembled WGS sequence"/>
</dbReference>
<gene>
    <name evidence="2" type="primary">dauC</name>
    <name evidence="2" type="ORF">OPDIPICF_02055</name>
</gene>
<sequence>MKAAQKLQSYYHLLTCGFRGDTHAGRLDSFYRKQAEHYDETRQNICPDRQAFFDRVASVADYSGKTWLDVGSGTGAVLDSLSDEQIGEMNQLVLLDITPSLLEKAREKVRVRGLTNVTVLEDDACAYQLSFKADVVTFCYSLTMMPNWWRAVERAKAHLQNDGIFAITDFYVSPKVAPESRMQHGWFTREILPVIFATDHVHLSADHLPYIRDQFDAVEYCYEGLHGLSGLGFIKRPYYQLIVRPKTL</sequence>
<dbReference type="SUPFAM" id="SSF53335">
    <property type="entry name" value="S-adenosyl-L-methionine-dependent methyltransferases"/>
    <property type="match status" value="1"/>
</dbReference>
<keyword evidence="2" id="KW-0808">Transferase</keyword>
<dbReference type="InterPro" id="IPR025714">
    <property type="entry name" value="Methyltranfer_dom"/>
</dbReference>
<dbReference type="OrthoDB" id="9791837at2"/>
<accession>A0A5S9QKA7</accession>
<evidence type="ECO:0000313" key="3">
    <source>
        <dbReference type="Proteomes" id="UP000441399"/>
    </source>
</evidence>
<name>A0A5S9QKA7_9GAMM</name>
<dbReference type="AlphaFoldDB" id="A0A5S9QKA7"/>
<keyword evidence="3" id="KW-1185">Reference proteome</keyword>
<evidence type="ECO:0000313" key="2">
    <source>
        <dbReference type="EMBL" id="CAA0118194.1"/>
    </source>
</evidence>
<organism evidence="2 3">
    <name type="scientific">BD1-7 clade bacterium</name>
    <dbReference type="NCBI Taxonomy" id="2029982"/>
    <lineage>
        <taxon>Bacteria</taxon>
        <taxon>Pseudomonadati</taxon>
        <taxon>Pseudomonadota</taxon>
        <taxon>Gammaproteobacteria</taxon>
        <taxon>Cellvibrionales</taxon>
        <taxon>Spongiibacteraceae</taxon>
        <taxon>BD1-7 clade</taxon>
    </lineage>
</organism>
<dbReference type="GO" id="GO:0032259">
    <property type="term" value="P:methylation"/>
    <property type="evidence" value="ECO:0007669"/>
    <property type="project" value="UniProtKB-KW"/>
</dbReference>
<reference evidence="2 3" key="1">
    <citation type="submission" date="2019-11" db="EMBL/GenBank/DDBJ databases">
        <authorList>
            <person name="Holert J."/>
        </authorList>
    </citation>
    <scope>NUCLEOTIDE SEQUENCE [LARGE SCALE GENOMIC DNA]</scope>
    <source>
        <strain evidence="2">SB11_3</strain>
    </source>
</reference>
<dbReference type="Gene3D" id="3.40.50.150">
    <property type="entry name" value="Vaccinia Virus protein VP39"/>
    <property type="match status" value="1"/>
</dbReference>
<dbReference type="EC" id="2.1.1.288" evidence="2"/>
<dbReference type="PANTHER" id="PTHR47473:SF1">
    <property type="entry name" value="METHYLTRANSFERASE DOMAIN-CONTAINING PROTEIN"/>
    <property type="match status" value="1"/>
</dbReference>
<dbReference type="GO" id="GO:0008168">
    <property type="term" value="F:methyltransferase activity"/>
    <property type="evidence" value="ECO:0007669"/>
    <property type="project" value="UniProtKB-KW"/>
</dbReference>
<evidence type="ECO:0000259" key="1">
    <source>
        <dbReference type="Pfam" id="PF13847"/>
    </source>
</evidence>
<proteinExistence type="predicted"/>
<dbReference type="Pfam" id="PF13847">
    <property type="entry name" value="Methyltransf_31"/>
    <property type="match status" value="1"/>
</dbReference>
<protein>
    <submittedName>
        <fullName evidence="2">Aklanonic acid methyltransferase DauC</fullName>
        <ecNumber evidence="2">2.1.1.288</ecNumber>
    </submittedName>
</protein>
<dbReference type="PANTHER" id="PTHR47473">
    <property type="entry name" value="BTA1P"/>
    <property type="match status" value="1"/>
</dbReference>
<keyword evidence="2" id="KW-0489">Methyltransferase</keyword>
<dbReference type="CDD" id="cd02440">
    <property type="entry name" value="AdoMet_MTases"/>
    <property type="match status" value="1"/>
</dbReference>
<dbReference type="EMBL" id="CACSIO010000034">
    <property type="protein sequence ID" value="CAA0118194.1"/>
    <property type="molecule type" value="Genomic_DNA"/>
</dbReference>
<feature type="domain" description="Methyltransferase" evidence="1">
    <location>
        <begin position="63"/>
        <end position="177"/>
    </location>
</feature>
<dbReference type="InterPro" id="IPR029063">
    <property type="entry name" value="SAM-dependent_MTases_sf"/>
</dbReference>